<dbReference type="InterPro" id="IPR029044">
    <property type="entry name" value="Nucleotide-diphossugar_trans"/>
</dbReference>
<dbReference type="PANTHER" id="PTHR43646">
    <property type="entry name" value="GLYCOSYLTRANSFERASE"/>
    <property type="match status" value="1"/>
</dbReference>
<keyword evidence="12" id="KW-1185">Reference proteome</keyword>
<comment type="pathway">
    <text evidence="7">Carotenoid biosynthesis; staphyloxanthin biosynthesis; staphyloxanthin from farnesyl diphosphate: step 4/5.</text>
</comment>
<comment type="function">
    <text evidence="6">Catalyzes the glycosylation of 4,4'-diaponeurosporenoate, i.e. the esterification of glucose at the C1'' position with the carboxyl group of 4,4'-diaponeurosporenic acid, to form glycosyl-4,4'-diaponeurosporenoate. This is a step in the biosynthesis of staphyloxanthin, an orange pigment present in most staphylococci strains.</text>
</comment>
<evidence type="ECO:0000256" key="9">
    <source>
        <dbReference type="ARBA" id="ARBA00040345"/>
    </source>
</evidence>
<name>A0ABV0JQZ8_9CYAN</name>
<evidence type="ECO:0000256" key="4">
    <source>
        <dbReference type="ARBA" id="ARBA00022679"/>
    </source>
</evidence>
<comment type="similarity">
    <text evidence="8">Belongs to the glycosyltransferase 2 family. CrtQ subfamily.</text>
</comment>
<accession>A0ABV0JQZ8</accession>
<protein>
    <recommendedName>
        <fullName evidence="9">4,4'-diaponeurosporenoate glycosyltransferase</fullName>
    </recommendedName>
</protein>
<evidence type="ECO:0000256" key="2">
    <source>
        <dbReference type="ARBA" id="ARBA00022475"/>
    </source>
</evidence>
<reference evidence="11 12" key="1">
    <citation type="submission" date="2022-04" db="EMBL/GenBank/DDBJ databases">
        <title>Positive selection, recombination, and allopatry shape intraspecific diversity of widespread and dominant cyanobacteria.</title>
        <authorList>
            <person name="Wei J."/>
            <person name="Shu W."/>
            <person name="Hu C."/>
        </authorList>
    </citation>
    <scope>NUCLEOTIDE SEQUENCE [LARGE SCALE GENOMIC DNA]</scope>
    <source>
        <strain evidence="11 12">GB2-A5</strain>
    </source>
</reference>
<comment type="caution">
    <text evidence="11">The sequence shown here is derived from an EMBL/GenBank/DDBJ whole genome shotgun (WGS) entry which is preliminary data.</text>
</comment>
<dbReference type="PANTHER" id="PTHR43646:SF2">
    <property type="entry name" value="GLYCOSYLTRANSFERASE 2-LIKE DOMAIN-CONTAINING PROTEIN"/>
    <property type="match status" value="1"/>
</dbReference>
<keyword evidence="4" id="KW-0808">Transferase</keyword>
<evidence type="ECO:0000256" key="1">
    <source>
        <dbReference type="ARBA" id="ARBA00004236"/>
    </source>
</evidence>
<organism evidence="11 12">
    <name type="scientific">Funiculus sociatus GB2-A5</name>
    <dbReference type="NCBI Taxonomy" id="2933946"/>
    <lineage>
        <taxon>Bacteria</taxon>
        <taxon>Bacillati</taxon>
        <taxon>Cyanobacteriota</taxon>
        <taxon>Cyanophyceae</taxon>
        <taxon>Coleofasciculales</taxon>
        <taxon>Coleofasciculaceae</taxon>
        <taxon>Funiculus</taxon>
    </lineage>
</organism>
<evidence type="ECO:0000256" key="7">
    <source>
        <dbReference type="ARBA" id="ARBA00037904"/>
    </source>
</evidence>
<dbReference type="EMBL" id="JAMPKK010000030">
    <property type="protein sequence ID" value="MEP0865670.1"/>
    <property type="molecule type" value="Genomic_DNA"/>
</dbReference>
<dbReference type="Proteomes" id="UP001442494">
    <property type="component" value="Unassembled WGS sequence"/>
</dbReference>
<dbReference type="Pfam" id="PF00535">
    <property type="entry name" value="Glycos_transf_2"/>
    <property type="match status" value="1"/>
</dbReference>
<keyword evidence="3" id="KW-0328">Glycosyltransferase</keyword>
<gene>
    <name evidence="11" type="ORF">NDI37_14465</name>
</gene>
<evidence type="ECO:0000256" key="3">
    <source>
        <dbReference type="ARBA" id="ARBA00022676"/>
    </source>
</evidence>
<evidence type="ECO:0000256" key="8">
    <source>
        <dbReference type="ARBA" id="ARBA00038120"/>
    </source>
</evidence>
<evidence type="ECO:0000256" key="6">
    <source>
        <dbReference type="ARBA" id="ARBA00037281"/>
    </source>
</evidence>
<keyword evidence="2" id="KW-1003">Cell membrane</keyword>
<keyword evidence="5" id="KW-0472">Membrane</keyword>
<sequence length="324" mass="37452">MSQELNIGIVIPSYNEGQDLVNTLKTIFNQSSPFAEVIVVDDSSDGTDRLVADTFGERVKLIHRDRALGRSSARNVGVQRSTSDVVVILNADVSLPPNFCEYLQKKYKDEDCDAFGVGLTITNTQHPYPCYRYALYLTHVYRRKVWTEGFSVRRSIFFKTQGFPTGYPLAILAGEDTEFVFDLQRIGANICFDFEYKVSTVMPEDAETIESQLRGRASLRTLHFVYDKSLGELIPRCILKQIRRLVVVATVLPFCYQIIRLWLHFNQGWKDLGNYAKYELYDKWLRSHQEWLDLANFVSIYRDKGYNLRDILLKRPSQLLKISQ</sequence>
<evidence type="ECO:0000313" key="11">
    <source>
        <dbReference type="EMBL" id="MEP0865670.1"/>
    </source>
</evidence>
<dbReference type="SUPFAM" id="SSF53448">
    <property type="entry name" value="Nucleotide-diphospho-sugar transferases"/>
    <property type="match status" value="1"/>
</dbReference>
<proteinExistence type="inferred from homology"/>
<feature type="domain" description="Glycosyltransferase 2-like" evidence="10">
    <location>
        <begin position="9"/>
        <end position="120"/>
    </location>
</feature>
<dbReference type="InterPro" id="IPR001173">
    <property type="entry name" value="Glyco_trans_2-like"/>
</dbReference>
<dbReference type="RefSeq" id="WP_190419321.1">
    <property type="nucleotide sequence ID" value="NZ_JAMPKK010000030.1"/>
</dbReference>
<evidence type="ECO:0000259" key="10">
    <source>
        <dbReference type="Pfam" id="PF00535"/>
    </source>
</evidence>
<comment type="subcellular location">
    <subcellularLocation>
        <location evidence="1">Cell membrane</location>
    </subcellularLocation>
</comment>
<evidence type="ECO:0000313" key="12">
    <source>
        <dbReference type="Proteomes" id="UP001442494"/>
    </source>
</evidence>
<evidence type="ECO:0000256" key="5">
    <source>
        <dbReference type="ARBA" id="ARBA00023136"/>
    </source>
</evidence>
<dbReference type="Gene3D" id="3.90.550.10">
    <property type="entry name" value="Spore Coat Polysaccharide Biosynthesis Protein SpsA, Chain A"/>
    <property type="match status" value="1"/>
</dbReference>